<accession>K0T4Y3</accession>
<gene>
    <name evidence="2" type="ORF">THAOC_10390</name>
</gene>
<name>K0T4Y3_THAOC</name>
<dbReference type="AlphaFoldDB" id="K0T4Y3"/>
<dbReference type="Proteomes" id="UP000266841">
    <property type="component" value="Unassembled WGS sequence"/>
</dbReference>
<reference evidence="2 3" key="1">
    <citation type="journal article" date="2012" name="Genome Biol.">
        <title>Genome and low-iron response of an oceanic diatom adapted to chronic iron limitation.</title>
        <authorList>
            <person name="Lommer M."/>
            <person name="Specht M."/>
            <person name="Roy A.S."/>
            <person name="Kraemer L."/>
            <person name="Andreson R."/>
            <person name="Gutowska M.A."/>
            <person name="Wolf J."/>
            <person name="Bergner S.V."/>
            <person name="Schilhabel M.B."/>
            <person name="Klostermeier U.C."/>
            <person name="Beiko R.G."/>
            <person name="Rosenstiel P."/>
            <person name="Hippler M."/>
            <person name="Laroche J."/>
        </authorList>
    </citation>
    <scope>NUCLEOTIDE SEQUENCE [LARGE SCALE GENOMIC DNA]</scope>
    <source>
        <strain evidence="2 3">CCMP1005</strain>
    </source>
</reference>
<dbReference type="EMBL" id="AGNL01011358">
    <property type="protein sequence ID" value="EJK68436.1"/>
    <property type="molecule type" value="Genomic_DNA"/>
</dbReference>
<sequence>MAARSEGGGKMDRRKGRLAEDGYWPGKVYSSSSRCYYQADGRRSRKGGGDYSNSTFVYVPAAVLLLVDVLYQMAWKRGIGTFHEPRRDAPRRCERRRGNGGTPKTTDRLPSVEFIHSLGVRSQFWSAARQMANSPRRQCPQAPSKEPRSVICRVMMEPAFKSRDEAEMSARACKFMGGLLVKLSMARRYAEP</sequence>
<feature type="region of interest" description="Disordered" evidence="1">
    <location>
        <begin position="84"/>
        <end position="108"/>
    </location>
</feature>
<comment type="caution">
    <text evidence="2">The sequence shown here is derived from an EMBL/GenBank/DDBJ whole genome shotgun (WGS) entry which is preliminary data.</text>
</comment>
<evidence type="ECO:0000313" key="3">
    <source>
        <dbReference type="Proteomes" id="UP000266841"/>
    </source>
</evidence>
<protein>
    <submittedName>
        <fullName evidence="2">Uncharacterized protein</fullName>
    </submittedName>
</protein>
<keyword evidence="3" id="KW-1185">Reference proteome</keyword>
<organism evidence="2 3">
    <name type="scientific">Thalassiosira oceanica</name>
    <name type="common">Marine diatom</name>
    <dbReference type="NCBI Taxonomy" id="159749"/>
    <lineage>
        <taxon>Eukaryota</taxon>
        <taxon>Sar</taxon>
        <taxon>Stramenopiles</taxon>
        <taxon>Ochrophyta</taxon>
        <taxon>Bacillariophyta</taxon>
        <taxon>Coscinodiscophyceae</taxon>
        <taxon>Thalassiosirophycidae</taxon>
        <taxon>Thalassiosirales</taxon>
        <taxon>Thalassiosiraceae</taxon>
        <taxon>Thalassiosira</taxon>
    </lineage>
</organism>
<proteinExistence type="predicted"/>
<evidence type="ECO:0000313" key="2">
    <source>
        <dbReference type="EMBL" id="EJK68436.1"/>
    </source>
</evidence>
<evidence type="ECO:0000256" key="1">
    <source>
        <dbReference type="SAM" id="MobiDB-lite"/>
    </source>
</evidence>